<organism evidence="1">
    <name type="scientific">viral metagenome</name>
    <dbReference type="NCBI Taxonomy" id="1070528"/>
    <lineage>
        <taxon>unclassified sequences</taxon>
        <taxon>metagenomes</taxon>
        <taxon>organismal metagenomes</taxon>
    </lineage>
</organism>
<proteinExistence type="predicted"/>
<protein>
    <submittedName>
        <fullName evidence="1">Uncharacterized protein</fullName>
    </submittedName>
</protein>
<reference evidence="1" key="1">
    <citation type="journal article" date="2020" name="Nature">
        <title>Giant virus diversity and host interactions through global metagenomics.</title>
        <authorList>
            <person name="Schulz F."/>
            <person name="Roux S."/>
            <person name="Paez-Espino D."/>
            <person name="Jungbluth S."/>
            <person name="Walsh D.A."/>
            <person name="Denef V.J."/>
            <person name="McMahon K.D."/>
            <person name="Konstantinidis K.T."/>
            <person name="Eloe-Fadrosh E.A."/>
            <person name="Kyrpides N.C."/>
            <person name="Woyke T."/>
        </authorList>
    </citation>
    <scope>NUCLEOTIDE SEQUENCE</scope>
    <source>
        <strain evidence="1">GVMAG-S-1035118-87</strain>
    </source>
</reference>
<dbReference type="AlphaFoldDB" id="A0A6C0AGV4"/>
<sequence>MQSSLPTASAEDILHLLNLDREEDYEVDLVLRTLDELETAELIERNGNPFDDSIMFIARPGLKWSEFNHIDEPIKKTILLLLVENPKTFFVLQNTQSGKMRICALEMNQWSERTDIKPVAFFITQNDRTLTEQSVDGLTTLCGNCKIFTLSSNSKQTYEDIKSYVDAYAADEDGEYKMPIIAALANDTQNRKILTLLAHILRKVRRNSRLRYSMIFDEADDTYPKLRKMSIRIDDVPMCYSQFIVDNDDALHRIGFVSATEGELLEEDFPECANAYLYPVDHAGNMYYRAAHHPDSEFRIEPVPSKMTNNAYAEKLIDDHLAYFTTPNGTYFRKIIVNSNAKSSDMTSLARFANSRGFHALIFNMYGIKTYISGESVQTFRTKGRRFSEVLFEVYKSLKLEDKPLLIIGRRKVDRGLGFHYAPRDGSEGLIWTDIILGKIEDVHTAVQKAGRLAGIIAQCPQYYGKCTYWTDEHTQRDILRHNTIVDEANKLTGCTTLQAVTRGTEKVNAFLPEFTKPPKEVKPPKPSKPKTDPTDFAHVVFDLQEDAIVYAKEQFGITLRKRVDAIASEGFQCNGQNPTLEEIQRRQPGLGQTSFVVRMVPNIEKQWVVYWRPSLAPQSKI</sequence>
<dbReference type="EMBL" id="MN740625">
    <property type="protein sequence ID" value="QHS79009.1"/>
    <property type="molecule type" value="Genomic_DNA"/>
</dbReference>
<accession>A0A6C0AGV4</accession>
<evidence type="ECO:0000313" key="1">
    <source>
        <dbReference type="EMBL" id="QHS79009.1"/>
    </source>
</evidence>
<name>A0A6C0AGV4_9ZZZZ</name>